<name>A0A382V8F9_9ZZZZ</name>
<feature type="non-terminal residue" evidence="1">
    <location>
        <position position="168"/>
    </location>
</feature>
<sequence>MAVNCLFLFRRDRAYQLEKWTQGEGPIDFLYGFPLLENDKIASDFAEGDDRSNDWRRRLCYPFESIISRTVGIGFSIHIAIIHWSKIVKSDVVVSTVDTCGLPLALLKWLKLIKTPVIYISQGLAHRLHSRRGSLIGRVTKYIYSRFLQSIERVLVLGEGAALPVIEE</sequence>
<evidence type="ECO:0000313" key="1">
    <source>
        <dbReference type="EMBL" id="SVD42740.1"/>
    </source>
</evidence>
<evidence type="ECO:0008006" key="2">
    <source>
        <dbReference type="Google" id="ProtNLM"/>
    </source>
</evidence>
<dbReference type="EMBL" id="UINC01149957">
    <property type="protein sequence ID" value="SVD42740.1"/>
    <property type="molecule type" value="Genomic_DNA"/>
</dbReference>
<reference evidence="1" key="1">
    <citation type="submission" date="2018-05" db="EMBL/GenBank/DDBJ databases">
        <authorList>
            <person name="Lanie J.A."/>
            <person name="Ng W.-L."/>
            <person name="Kazmierczak K.M."/>
            <person name="Andrzejewski T.M."/>
            <person name="Davidsen T.M."/>
            <person name="Wayne K.J."/>
            <person name="Tettelin H."/>
            <person name="Glass J.I."/>
            <person name="Rusch D."/>
            <person name="Podicherti R."/>
            <person name="Tsui H.-C.T."/>
            <person name="Winkler M.E."/>
        </authorList>
    </citation>
    <scope>NUCLEOTIDE SEQUENCE</scope>
</reference>
<proteinExistence type="predicted"/>
<dbReference type="AlphaFoldDB" id="A0A382V8F9"/>
<protein>
    <recommendedName>
        <fullName evidence="2">Glycosyltransferase subfamily 4-like N-terminal domain-containing protein</fullName>
    </recommendedName>
</protein>
<accession>A0A382V8F9</accession>
<gene>
    <name evidence="1" type="ORF">METZ01_LOCUS395594</name>
</gene>
<organism evidence="1">
    <name type="scientific">marine metagenome</name>
    <dbReference type="NCBI Taxonomy" id="408172"/>
    <lineage>
        <taxon>unclassified sequences</taxon>
        <taxon>metagenomes</taxon>
        <taxon>ecological metagenomes</taxon>
    </lineage>
</organism>